<evidence type="ECO:0000259" key="1">
    <source>
        <dbReference type="Pfam" id="PF25019"/>
    </source>
</evidence>
<dbReference type="EMBL" id="BTGU01000059">
    <property type="protein sequence ID" value="GMN55793.1"/>
    <property type="molecule type" value="Genomic_DNA"/>
</dbReference>
<keyword evidence="3" id="KW-1185">Reference proteome</keyword>
<comment type="caution">
    <text evidence="2">The sequence shown here is derived from an EMBL/GenBank/DDBJ whole genome shotgun (WGS) entry which is preliminary data.</text>
</comment>
<protein>
    <recommendedName>
        <fullName evidence="1">R13L1/DRL21-like LRR repeat region domain-containing protein</fullName>
    </recommendedName>
</protein>
<dbReference type="Pfam" id="PF25019">
    <property type="entry name" value="LRR_R13L1-DRL21"/>
    <property type="match status" value="1"/>
</dbReference>
<organism evidence="2 3">
    <name type="scientific">Ficus carica</name>
    <name type="common">Common fig</name>
    <dbReference type="NCBI Taxonomy" id="3494"/>
    <lineage>
        <taxon>Eukaryota</taxon>
        <taxon>Viridiplantae</taxon>
        <taxon>Streptophyta</taxon>
        <taxon>Embryophyta</taxon>
        <taxon>Tracheophyta</taxon>
        <taxon>Spermatophyta</taxon>
        <taxon>Magnoliopsida</taxon>
        <taxon>eudicotyledons</taxon>
        <taxon>Gunneridae</taxon>
        <taxon>Pentapetalae</taxon>
        <taxon>rosids</taxon>
        <taxon>fabids</taxon>
        <taxon>Rosales</taxon>
        <taxon>Moraceae</taxon>
        <taxon>Ficeae</taxon>
        <taxon>Ficus</taxon>
    </lineage>
</organism>
<accession>A0AA88DDR8</accession>
<feature type="domain" description="R13L1/DRL21-like LRR repeat region" evidence="1">
    <location>
        <begin position="20"/>
        <end position="108"/>
    </location>
</feature>
<name>A0AA88DDR8_FICCA</name>
<dbReference type="InterPro" id="IPR056789">
    <property type="entry name" value="LRR_R13L1-DRL21"/>
</dbReference>
<proteinExistence type="predicted"/>
<gene>
    <name evidence="2" type="ORF">TIFTF001_024918</name>
</gene>
<evidence type="ECO:0000313" key="3">
    <source>
        <dbReference type="Proteomes" id="UP001187192"/>
    </source>
</evidence>
<dbReference type="Proteomes" id="UP001187192">
    <property type="component" value="Unassembled WGS sequence"/>
</dbReference>
<dbReference type="AlphaFoldDB" id="A0AA88DDR8"/>
<sequence length="125" mass="14014">MLFANLCSSAENNVNEMFQLEDLGSLNYLRLLGLQGVGADQGHVGGATQARLYQKSYLTRLALWFREDDHTTRDYETHQAVLEALQPPPNLELLFISHYSGAAISPSFLFLSIAPYSPAEDKFYI</sequence>
<reference evidence="2" key="1">
    <citation type="submission" date="2023-07" db="EMBL/GenBank/DDBJ databases">
        <title>draft genome sequence of fig (Ficus carica).</title>
        <authorList>
            <person name="Takahashi T."/>
            <person name="Nishimura K."/>
        </authorList>
    </citation>
    <scope>NUCLEOTIDE SEQUENCE</scope>
</reference>
<evidence type="ECO:0000313" key="2">
    <source>
        <dbReference type="EMBL" id="GMN55793.1"/>
    </source>
</evidence>